<comment type="similarity">
    <text evidence="9">Belongs to the SecD/SecF family. SecD subfamily.</text>
</comment>
<evidence type="ECO:0000259" key="12">
    <source>
        <dbReference type="Pfam" id="PF21760"/>
    </source>
</evidence>
<feature type="compositionally biased region" description="Low complexity" evidence="10">
    <location>
        <begin position="124"/>
        <end position="168"/>
    </location>
</feature>
<accession>A0A7G9RA91</accession>
<dbReference type="EMBL" id="CP060713">
    <property type="protein sequence ID" value="QNN52516.1"/>
    <property type="molecule type" value="Genomic_DNA"/>
</dbReference>
<feature type="transmembrane region" description="Helical" evidence="9">
    <location>
        <begin position="425"/>
        <end position="445"/>
    </location>
</feature>
<dbReference type="InterPro" id="IPR022813">
    <property type="entry name" value="SecD/SecF_arch_bac"/>
</dbReference>
<comment type="caution">
    <text evidence="9">Lacks conserved residue(s) required for the propagation of feature annotation.</text>
</comment>
<feature type="domain" description="SecDF P1 head subdomain" evidence="13">
    <location>
        <begin position="265"/>
        <end position="378"/>
    </location>
</feature>
<evidence type="ECO:0000313" key="14">
    <source>
        <dbReference type="EMBL" id="QNN52516.1"/>
    </source>
</evidence>
<dbReference type="Gene3D" id="3.30.1360.200">
    <property type="match status" value="1"/>
</dbReference>
<evidence type="ECO:0000256" key="1">
    <source>
        <dbReference type="ARBA" id="ARBA00004651"/>
    </source>
</evidence>
<comment type="subunit">
    <text evidence="9">Forms a complex with SecF. Part of the essential Sec protein translocation apparatus which comprises SecA, SecYEG and auxiliary proteins SecDF. Other proteins may also be involved.</text>
</comment>
<dbReference type="GO" id="GO:0005886">
    <property type="term" value="C:plasma membrane"/>
    <property type="evidence" value="ECO:0007669"/>
    <property type="project" value="UniProtKB-SubCell"/>
</dbReference>
<keyword evidence="3 9" id="KW-1003">Cell membrane</keyword>
<dbReference type="Proteomes" id="UP000515947">
    <property type="component" value="Chromosome"/>
</dbReference>
<evidence type="ECO:0000259" key="13">
    <source>
        <dbReference type="Pfam" id="PF22599"/>
    </source>
</evidence>
<feature type="transmembrane region" description="Helical" evidence="9">
    <location>
        <begin position="497"/>
        <end position="522"/>
    </location>
</feature>
<dbReference type="PANTHER" id="PTHR30081">
    <property type="entry name" value="PROTEIN-EXPORT MEMBRANE PROTEIN SEC"/>
    <property type="match status" value="1"/>
</dbReference>
<dbReference type="Gene3D" id="3.30.70.3220">
    <property type="match status" value="1"/>
</dbReference>
<dbReference type="Pfam" id="PF22599">
    <property type="entry name" value="SecDF_P1_head"/>
    <property type="match status" value="1"/>
</dbReference>
<keyword evidence="4 9" id="KW-0812">Transmembrane</keyword>
<dbReference type="SUPFAM" id="SSF82866">
    <property type="entry name" value="Multidrug efflux transporter AcrB transmembrane domain"/>
    <property type="match status" value="1"/>
</dbReference>
<dbReference type="InterPro" id="IPR054384">
    <property type="entry name" value="SecDF_P1_head"/>
</dbReference>
<evidence type="ECO:0000313" key="15">
    <source>
        <dbReference type="Proteomes" id="UP000515947"/>
    </source>
</evidence>
<dbReference type="NCBIfam" id="TIGR01129">
    <property type="entry name" value="secD"/>
    <property type="match status" value="1"/>
</dbReference>
<feature type="region of interest" description="Disordered" evidence="10">
    <location>
        <begin position="124"/>
        <end position="223"/>
    </location>
</feature>
<evidence type="ECO:0000256" key="7">
    <source>
        <dbReference type="ARBA" id="ARBA00023010"/>
    </source>
</evidence>
<keyword evidence="7 9" id="KW-0811">Translocation</keyword>
<dbReference type="NCBIfam" id="TIGR00916">
    <property type="entry name" value="2A0604s01"/>
    <property type="match status" value="1"/>
</dbReference>
<dbReference type="GO" id="GO:0015450">
    <property type="term" value="F:protein-transporting ATPase activity"/>
    <property type="evidence" value="ECO:0007669"/>
    <property type="project" value="InterPro"/>
</dbReference>
<name>A0A7G9RA91_9ACTN</name>
<feature type="compositionally biased region" description="Low complexity" evidence="10">
    <location>
        <begin position="189"/>
        <end position="213"/>
    </location>
</feature>
<evidence type="ECO:0000259" key="11">
    <source>
        <dbReference type="Pfam" id="PF02355"/>
    </source>
</evidence>
<evidence type="ECO:0000256" key="10">
    <source>
        <dbReference type="SAM" id="MobiDB-lite"/>
    </source>
</evidence>
<feature type="domain" description="Protein translocase subunit SecDF P1" evidence="12">
    <location>
        <begin position="65"/>
        <end position="120"/>
    </location>
</feature>
<dbReference type="GO" id="GO:0043952">
    <property type="term" value="P:protein transport by the Sec complex"/>
    <property type="evidence" value="ECO:0007669"/>
    <property type="project" value="UniProtKB-UniRule"/>
</dbReference>
<evidence type="ECO:0000256" key="8">
    <source>
        <dbReference type="ARBA" id="ARBA00023136"/>
    </source>
</evidence>
<feature type="transmembrane region" description="Helical" evidence="9">
    <location>
        <begin position="457"/>
        <end position="476"/>
    </location>
</feature>
<evidence type="ECO:0000256" key="6">
    <source>
        <dbReference type="ARBA" id="ARBA00022989"/>
    </source>
</evidence>
<protein>
    <recommendedName>
        <fullName evidence="9">Protein translocase subunit SecD</fullName>
    </recommendedName>
</protein>
<dbReference type="KEGG" id="nmes:H9L09_18940"/>
<evidence type="ECO:0000256" key="3">
    <source>
        <dbReference type="ARBA" id="ARBA00022475"/>
    </source>
</evidence>
<dbReference type="Pfam" id="PF02355">
    <property type="entry name" value="SecD_SecF_C"/>
    <property type="match status" value="1"/>
</dbReference>
<evidence type="ECO:0000256" key="5">
    <source>
        <dbReference type="ARBA" id="ARBA00022927"/>
    </source>
</evidence>
<dbReference type="GO" id="GO:0006605">
    <property type="term" value="P:protein targeting"/>
    <property type="evidence" value="ECO:0007669"/>
    <property type="project" value="UniProtKB-UniRule"/>
</dbReference>
<sequence>MAKKASRPGRRLIVFALLIAALYGGVAIGGVWKPKLGLDLQGGTRITLEASTATGDAITPEKLAEARDIIDQRVNGQGVAEAEVAVQGSRNIVVEIPGKTRKDLVDSVKQTAQLRFRLVAAMAPGRPSQQPSASPSPSASGASGSPSAKASGTGEKATAPSTAPSASPKGRAISGGLLAADQKKKNKGATATPAPSAAPSALPSAAPSANAPSQKGAPVDQPLQWMDNPGEEWLKKFAAFTCPEPGKPVPPVVDRKDQPLVTCDSAGMKYLLSASVIEGTQLTRAEAGIPQNEFTWVVDLSFNSEGRTTFADVTRQIANATSPLTGQQKQFAIVLDGTVISAPVVDQPIPNGQAVIRGDFSQTEAQTLANSLKYGALPLTFTVPVVSEEGPTLAADQLSAGLWAGAIGLLLVIIYCLFYYRGLGLVVVASLAVAGVITYGVVLAMSQAVNFTLTLPGIAGLIVGVGITADSFIVYFERIRDEMRDGKSMRVAVESGWVRARNTCLAADTVSLLAAVVLYIFAIGVVKGFAFALGISTVIDLAVFFMFTKPMVTWLARFPFFNTGHKMSGLSPEAIGIDRISGGRRPSVAGGKA</sequence>
<evidence type="ECO:0000256" key="2">
    <source>
        <dbReference type="ARBA" id="ARBA00022448"/>
    </source>
</evidence>
<keyword evidence="2 9" id="KW-0813">Transport</keyword>
<dbReference type="Pfam" id="PF07549">
    <property type="entry name" value="Sec_GG"/>
    <property type="match status" value="1"/>
</dbReference>
<keyword evidence="8 9" id="KW-0472">Membrane</keyword>
<dbReference type="Gene3D" id="1.20.1640.10">
    <property type="entry name" value="Multidrug efflux transporter AcrB transmembrane domain"/>
    <property type="match status" value="1"/>
</dbReference>
<dbReference type="HAMAP" id="MF_01463_B">
    <property type="entry name" value="SecD_B"/>
    <property type="match status" value="1"/>
</dbReference>
<organism evidence="14 15">
    <name type="scientific">Nocardioides mesophilus</name>
    <dbReference type="NCBI Taxonomy" id="433659"/>
    <lineage>
        <taxon>Bacteria</taxon>
        <taxon>Bacillati</taxon>
        <taxon>Actinomycetota</taxon>
        <taxon>Actinomycetes</taxon>
        <taxon>Propionibacteriales</taxon>
        <taxon>Nocardioidaceae</taxon>
        <taxon>Nocardioides</taxon>
    </lineage>
</organism>
<dbReference type="Pfam" id="PF21760">
    <property type="entry name" value="SecD_1st"/>
    <property type="match status" value="1"/>
</dbReference>
<keyword evidence="15" id="KW-1185">Reference proteome</keyword>
<dbReference type="InterPro" id="IPR022646">
    <property type="entry name" value="SecD/SecF_CS"/>
</dbReference>
<dbReference type="InterPro" id="IPR055344">
    <property type="entry name" value="SecD_SecF_C_bact"/>
</dbReference>
<dbReference type="GO" id="GO:0065002">
    <property type="term" value="P:intracellular protein transmembrane transport"/>
    <property type="evidence" value="ECO:0007669"/>
    <property type="project" value="UniProtKB-UniRule"/>
</dbReference>
<dbReference type="InterPro" id="IPR048634">
    <property type="entry name" value="SecD_SecF_C"/>
</dbReference>
<evidence type="ECO:0000256" key="4">
    <source>
        <dbReference type="ARBA" id="ARBA00022692"/>
    </source>
</evidence>
<comment type="subcellular location">
    <subcellularLocation>
        <location evidence="1 9">Cell membrane</location>
        <topology evidence="1 9">Multi-pass membrane protein</topology>
    </subcellularLocation>
</comment>
<dbReference type="PANTHER" id="PTHR30081:SF1">
    <property type="entry name" value="PROTEIN TRANSLOCASE SUBUNIT SECD"/>
    <property type="match status" value="1"/>
</dbReference>
<dbReference type="InterPro" id="IPR048631">
    <property type="entry name" value="SecD_1st"/>
</dbReference>
<proteinExistence type="inferred from homology"/>
<feature type="domain" description="Protein export membrane protein SecD/SecF C-terminal" evidence="11">
    <location>
        <begin position="390"/>
        <end position="555"/>
    </location>
</feature>
<dbReference type="AlphaFoldDB" id="A0A7G9RA91"/>
<keyword evidence="5 9" id="KW-0653">Protein transport</keyword>
<keyword evidence="6 9" id="KW-1133">Transmembrane helix</keyword>
<gene>
    <name evidence="9 14" type="primary">secD</name>
    <name evidence="14" type="ORF">H9L09_18940</name>
</gene>
<feature type="transmembrane region" description="Helical" evidence="9">
    <location>
        <begin position="400"/>
        <end position="418"/>
    </location>
</feature>
<dbReference type="InterPro" id="IPR005791">
    <property type="entry name" value="SecD"/>
</dbReference>
<comment type="function">
    <text evidence="9">Part of the Sec protein translocase complex. Interacts with the SecYEG preprotein conducting channel. SecDF uses the proton motive force (PMF) to complete protein translocation after the ATP-dependent function of SecA.</text>
</comment>
<reference evidence="14 15" key="1">
    <citation type="submission" date="2020-08" db="EMBL/GenBank/DDBJ databases">
        <title>Genome sequence of Nocardioides mesophilus KACC 16243T.</title>
        <authorList>
            <person name="Hyun D.-W."/>
            <person name="Bae J.-W."/>
        </authorList>
    </citation>
    <scope>NUCLEOTIDE SEQUENCE [LARGE SCALE GENOMIC DNA]</scope>
    <source>
        <strain evidence="14 15">KACC 16243</strain>
    </source>
</reference>
<dbReference type="RefSeq" id="WP_187578358.1">
    <property type="nucleotide sequence ID" value="NZ_CP060713.1"/>
</dbReference>
<evidence type="ECO:0000256" key="9">
    <source>
        <dbReference type="HAMAP-Rule" id="MF_01463"/>
    </source>
</evidence>